<comment type="caution">
    <text evidence="4">The sequence shown here is derived from an EMBL/GenBank/DDBJ whole genome shotgun (WGS) entry which is preliminary data.</text>
</comment>
<dbReference type="PANTHER" id="PTHR47566">
    <property type="match status" value="1"/>
</dbReference>
<dbReference type="PANTHER" id="PTHR47566:SF1">
    <property type="entry name" value="PROTEIN NUD1"/>
    <property type="match status" value="1"/>
</dbReference>
<dbReference type="Gene3D" id="3.80.10.10">
    <property type="entry name" value="Ribonuclease Inhibitor"/>
    <property type="match status" value="2"/>
</dbReference>
<keyword evidence="1" id="KW-0433">Leucine-rich repeat</keyword>
<keyword evidence="5" id="KW-1185">Reference proteome</keyword>
<dbReference type="EMBL" id="JANDHW010000002">
    <property type="protein sequence ID" value="MCP9610986.1"/>
    <property type="molecule type" value="Genomic_DNA"/>
</dbReference>
<feature type="chain" id="PRO_5046781074" evidence="3">
    <location>
        <begin position="21"/>
        <end position="833"/>
    </location>
</feature>
<evidence type="ECO:0000256" key="1">
    <source>
        <dbReference type="ARBA" id="ARBA00022614"/>
    </source>
</evidence>
<dbReference type="SMART" id="SM00365">
    <property type="entry name" value="LRR_SD22"/>
    <property type="match status" value="5"/>
</dbReference>
<accession>A0ABT1MID7</accession>
<feature type="signal peptide" evidence="3">
    <location>
        <begin position="1"/>
        <end position="20"/>
    </location>
</feature>
<evidence type="ECO:0000256" key="2">
    <source>
        <dbReference type="ARBA" id="ARBA00022737"/>
    </source>
</evidence>
<dbReference type="InterPro" id="IPR032675">
    <property type="entry name" value="LRR_dom_sf"/>
</dbReference>
<dbReference type="SUPFAM" id="SSF52058">
    <property type="entry name" value="L domain-like"/>
    <property type="match status" value="2"/>
</dbReference>
<evidence type="ECO:0000313" key="4">
    <source>
        <dbReference type="EMBL" id="MCP9610986.1"/>
    </source>
</evidence>
<keyword evidence="2" id="KW-0677">Repeat</keyword>
<dbReference type="InterPro" id="IPR001611">
    <property type="entry name" value="Leu-rich_rpt"/>
</dbReference>
<dbReference type="PROSITE" id="PS51450">
    <property type="entry name" value="LRR"/>
    <property type="match status" value="1"/>
</dbReference>
<protein>
    <submittedName>
        <fullName evidence="4">DUF6383 domain-containing protein</fullName>
    </submittedName>
</protein>
<gene>
    <name evidence="4" type="ORF">NMU02_02620</name>
</gene>
<reference evidence="4 5" key="1">
    <citation type="submission" date="2022-07" db="EMBL/GenBank/DDBJ databases">
        <title>Fecal culturing of patients with breast cancer.</title>
        <authorList>
            <person name="Teng N.M.Y."/>
            <person name="Kiu R."/>
            <person name="Evans R."/>
            <person name="Baker D.J."/>
            <person name="Zenner C."/>
            <person name="Robinson S.D."/>
            <person name="Hall L.J."/>
        </authorList>
    </citation>
    <scope>NUCLEOTIDE SEQUENCE [LARGE SCALE GENOMIC DNA]</scope>
    <source>
        <strain evidence="4 5">LH1063</strain>
    </source>
</reference>
<evidence type="ECO:0000256" key="3">
    <source>
        <dbReference type="SAM" id="SignalP"/>
    </source>
</evidence>
<name>A0ABT1MID7_9BACT</name>
<keyword evidence="3" id="KW-0732">Signal</keyword>
<dbReference type="InterPro" id="IPR052574">
    <property type="entry name" value="CDIRP"/>
</dbReference>
<dbReference type="Proteomes" id="UP001205603">
    <property type="component" value="Unassembled WGS sequence"/>
</dbReference>
<organism evidence="4 5">
    <name type="scientific">Coprobacter tertius</name>
    <dbReference type="NCBI Taxonomy" id="2944915"/>
    <lineage>
        <taxon>Bacteria</taxon>
        <taxon>Pseudomonadati</taxon>
        <taxon>Bacteroidota</taxon>
        <taxon>Bacteroidia</taxon>
        <taxon>Bacteroidales</taxon>
        <taxon>Barnesiellaceae</taxon>
        <taxon>Coprobacter</taxon>
    </lineage>
</organism>
<evidence type="ECO:0000313" key="5">
    <source>
        <dbReference type="Proteomes" id="UP001205603"/>
    </source>
</evidence>
<proteinExistence type="predicted"/>
<sequence length="833" mass="90473">MKKRLLFFIICLCTVFSASAQSETPLITLKATPGNVNFEIYAISAGQSISIDWGNGTKINYDNIATYNDFPYTVINSEVTGDGTIKIYGEDIIESFESIFLKDGAQISEADINNATQLKKITIQGHALSGLDISKNVNLTSLSLNGNGLTVAPDLSNNTELTSIDLSLNALKSLNVSKNEKLGTLKCNDNQLTTIDLSKNTELKYLYIGNNLLTTIDLSNNTLLNYLSLPGNLLTKLDVTAFANLATLFCDNNFITELKIPATLKTRLSCKENYLTLATLPAKVSKFYVYAPQRPMRVMKDMEPGSKIDLNAQNGITGTTESAQTTTFTWKYLTSGETLAEGTDYTAENNVFTFPKELTDSVYCEMASDAFPDLSGANAFKTNNTFIGEYPLLITLKASDIENNVNLTLLANEPLHGMCIDWGNGTKTPVKEISADAIAPTQFSQAAQGDGTIKIYAGDNITEFDCGFSVGSAKITALDVTKATALTRLSAETNSLTSIDLSKNTALYNASFNSNQIKTIDITNNAELQYFECVNNGLTELKISENNAKLSTLKCNNNSLSSFEPGKLTNLKNLYIGNNQLTTIDLSANKLLSYVQLTGNKLTSLDVSECPKLATVFCNNNMISDLKIAPTLITNLNCSGNRLTLATLPTKVSKNYTYAPQAALTIQKDILTDADIDLSAQDNVTGIATEPQTTVYTWKVANDENTVLVKGTDYTENNGVFTFLKAPSDSIYCEMSTPAFTAFNGKNIFKTTNMLVTNVDGIDATDVSTPILFSESGVLYINNIATGTKINVVNAQGALMDNRIATETTAQFYLPQGIYIITIDGKSYKTLVK</sequence>
<dbReference type="RefSeq" id="WP_255025632.1">
    <property type="nucleotide sequence ID" value="NZ_JANDHW010000002.1"/>
</dbReference>